<evidence type="ECO:0000256" key="1">
    <source>
        <dbReference type="SAM" id="MobiDB-lite"/>
    </source>
</evidence>
<accession>A0AAV5UWE6</accession>
<feature type="compositionally biased region" description="Basic and acidic residues" evidence="1">
    <location>
        <begin position="266"/>
        <end position="290"/>
    </location>
</feature>
<feature type="compositionally biased region" description="Acidic residues" evidence="1">
    <location>
        <begin position="291"/>
        <end position="301"/>
    </location>
</feature>
<protein>
    <recommendedName>
        <fullName evidence="4">C2H2-type domain-containing protein</fullName>
    </recommendedName>
</protein>
<dbReference type="EMBL" id="BTSY01000001">
    <property type="protein sequence ID" value="GMT11581.1"/>
    <property type="molecule type" value="Genomic_DNA"/>
</dbReference>
<gene>
    <name evidence="2" type="ORF">PFISCL1PPCAC_2878</name>
</gene>
<feature type="compositionally biased region" description="Basic residues" evidence="1">
    <location>
        <begin position="310"/>
        <end position="323"/>
    </location>
</feature>
<organism evidence="2 3">
    <name type="scientific">Pristionchus fissidentatus</name>
    <dbReference type="NCBI Taxonomy" id="1538716"/>
    <lineage>
        <taxon>Eukaryota</taxon>
        <taxon>Metazoa</taxon>
        <taxon>Ecdysozoa</taxon>
        <taxon>Nematoda</taxon>
        <taxon>Chromadorea</taxon>
        <taxon>Rhabditida</taxon>
        <taxon>Rhabditina</taxon>
        <taxon>Diplogasteromorpha</taxon>
        <taxon>Diplogasteroidea</taxon>
        <taxon>Neodiplogasteridae</taxon>
        <taxon>Pristionchus</taxon>
    </lineage>
</organism>
<reference evidence="2" key="1">
    <citation type="submission" date="2023-10" db="EMBL/GenBank/DDBJ databases">
        <title>Genome assembly of Pristionchus species.</title>
        <authorList>
            <person name="Yoshida K."/>
            <person name="Sommer R.J."/>
        </authorList>
    </citation>
    <scope>NUCLEOTIDE SEQUENCE</scope>
    <source>
        <strain evidence="2">RS5133</strain>
    </source>
</reference>
<feature type="region of interest" description="Disordered" evidence="1">
    <location>
        <begin position="343"/>
        <end position="440"/>
    </location>
</feature>
<feature type="region of interest" description="Disordered" evidence="1">
    <location>
        <begin position="230"/>
        <end position="327"/>
    </location>
</feature>
<evidence type="ECO:0000313" key="3">
    <source>
        <dbReference type="Proteomes" id="UP001432322"/>
    </source>
</evidence>
<evidence type="ECO:0008006" key="4">
    <source>
        <dbReference type="Google" id="ProtNLM"/>
    </source>
</evidence>
<evidence type="ECO:0000313" key="2">
    <source>
        <dbReference type="EMBL" id="GMT11581.1"/>
    </source>
</evidence>
<proteinExistence type="predicted"/>
<feature type="region of interest" description="Disordered" evidence="1">
    <location>
        <begin position="653"/>
        <end position="707"/>
    </location>
</feature>
<sequence length="707" mass="81619">DFALDHGFKEALVNSIVEGKEERQRSKVLRMRFHRKEGEVDVSKMKVLDRSTCPQGVGREEEVDACPDYDTNISLRTKERREKEIANRDANQIVKKMGPQVKNPQLVIIKKDILAYRQLQASKNAPLIEPANAPENVPPPTPVVGLPDQKERSARRLMFEQKRQDLALMAASRSGGRLKMSEEEWRKKKMAELCGLAEKTDRDGVPFENKDEAALEAEVLEIVRKVKAAKRKMAEMEVTTSYDTEEDDGVLVMSDIEDETEEETEPQEKTKEGEKEKEQENREKKDKDEDFVVEEEEDEEKEGSGEVKRRTSTRLKIKRKMSKRANIWTRIADEEAAALLEEAAESGKKKRGRPRKHPEGTVPPRKKTKRVEKEHMTDVEKEVLARLLKKDNDADVGDADKGKETEDESMNGEEKEKEIEKEETEGVEEEEKEREKEEDDKLPDLVFRSKRKKRSWSWKERLDHDLTVNNEMGGRLCNYCMKHSKRYIWVANCAVALMDHARTHCVETLMCPNANCTYMNTQRSRISQHVSYVHKKWGMPIDLAELYPSMRASLMMRLRQSFPDMPNVAVCRMCRVAVRPERKLLRSHAQSHLLNQVFECSRDICKHKFTTEQECLDHIQRANCRGTVKSGMTDEMADEVTQLMDECFDIELEAPSKEDEVANRVEEMEEEEADKEVHSSTPSTASKPSSQQGTEGEEEKEEETMDR</sequence>
<feature type="compositionally biased region" description="Acidic residues" evidence="1">
    <location>
        <begin position="243"/>
        <end position="265"/>
    </location>
</feature>
<dbReference type="Proteomes" id="UP001432322">
    <property type="component" value="Unassembled WGS sequence"/>
</dbReference>
<feature type="compositionally biased region" description="Low complexity" evidence="1">
    <location>
        <begin position="679"/>
        <end position="694"/>
    </location>
</feature>
<feature type="compositionally biased region" description="Basic and acidic residues" evidence="1">
    <location>
        <begin position="371"/>
        <end position="404"/>
    </location>
</feature>
<feature type="compositionally biased region" description="Basic and acidic residues" evidence="1">
    <location>
        <begin position="654"/>
        <end position="666"/>
    </location>
</feature>
<feature type="compositionally biased region" description="Acidic residues" evidence="1">
    <location>
        <begin position="421"/>
        <end position="440"/>
    </location>
</feature>
<comment type="caution">
    <text evidence="2">The sequence shown here is derived from an EMBL/GenBank/DDBJ whole genome shotgun (WGS) entry which is preliminary data.</text>
</comment>
<feature type="compositionally biased region" description="Acidic residues" evidence="1">
    <location>
        <begin position="695"/>
        <end position="707"/>
    </location>
</feature>
<keyword evidence="3" id="KW-1185">Reference proteome</keyword>
<feature type="non-terminal residue" evidence="2">
    <location>
        <position position="1"/>
    </location>
</feature>
<name>A0AAV5UWE6_9BILA</name>
<dbReference type="AlphaFoldDB" id="A0AAV5UWE6"/>